<reference evidence="1 2" key="1">
    <citation type="submission" date="2023-10" db="EMBL/GenBank/DDBJ databases">
        <title>179-bfca-hs.</title>
        <authorList>
            <person name="Miliotis G."/>
            <person name="Sengupta P."/>
            <person name="Hameed A."/>
            <person name="Chuvochina M."/>
            <person name="Mcdonagh F."/>
            <person name="Simpson A.C."/>
            <person name="Singh N.K."/>
            <person name="Rekha P.D."/>
            <person name="Raman K."/>
            <person name="Hugenholtz P."/>
            <person name="Venkateswaran K."/>
        </authorList>
    </citation>
    <scope>NUCLEOTIDE SEQUENCE [LARGE SCALE GENOMIC DNA]</scope>
    <source>
        <strain evidence="1 2">179-BFC-A-HS</strain>
    </source>
</reference>
<protein>
    <submittedName>
        <fullName evidence="1">Uncharacterized protein</fullName>
    </submittedName>
</protein>
<dbReference type="RefSeq" id="WP_306066899.1">
    <property type="nucleotide sequence ID" value="NZ_JAROCA020000001.1"/>
</dbReference>
<keyword evidence="2" id="KW-1185">Reference proteome</keyword>
<sequence length="178" mass="20565">MIKGGKGGASTLTGLEFESISSLKKFFNNIENYEVIGDDIIYDGKKAAQFIGKHKLYRFLGNRGVNWENIISKRLLPDEALYITSSNKVYIIEMKSQKVGGSVDEKLQTCDFKLRQYKKLFEPLGIEVHFIYLLDDWFKDSSYRDVLNYIKTVNCNYFFQSEGIPFEYFGLPNTTENT</sequence>
<gene>
    <name evidence="1" type="ORF">P5G51_003910</name>
</gene>
<dbReference type="EMBL" id="JAROCA020000001">
    <property type="protein sequence ID" value="MDY0404660.1"/>
    <property type="molecule type" value="Genomic_DNA"/>
</dbReference>
<evidence type="ECO:0000313" key="1">
    <source>
        <dbReference type="EMBL" id="MDY0404660.1"/>
    </source>
</evidence>
<name>A0ABU5CEK9_9BACI</name>
<dbReference type="Proteomes" id="UP001228376">
    <property type="component" value="Unassembled WGS sequence"/>
</dbReference>
<organism evidence="1 2">
    <name type="scientific">Tigheibacillus jepli</name>
    <dbReference type="NCBI Taxonomy" id="3035914"/>
    <lineage>
        <taxon>Bacteria</taxon>
        <taxon>Bacillati</taxon>
        <taxon>Bacillota</taxon>
        <taxon>Bacilli</taxon>
        <taxon>Bacillales</taxon>
        <taxon>Bacillaceae</taxon>
        <taxon>Tigheibacillus</taxon>
    </lineage>
</organism>
<accession>A0ABU5CEK9</accession>
<evidence type="ECO:0000313" key="2">
    <source>
        <dbReference type="Proteomes" id="UP001228376"/>
    </source>
</evidence>
<proteinExistence type="predicted"/>
<comment type="caution">
    <text evidence="1">The sequence shown here is derived from an EMBL/GenBank/DDBJ whole genome shotgun (WGS) entry which is preliminary data.</text>
</comment>